<organism evidence="2 3">
    <name type="scientific">Cymbomonas tetramitiformis</name>
    <dbReference type="NCBI Taxonomy" id="36881"/>
    <lineage>
        <taxon>Eukaryota</taxon>
        <taxon>Viridiplantae</taxon>
        <taxon>Chlorophyta</taxon>
        <taxon>Pyramimonadophyceae</taxon>
        <taxon>Pyramimonadales</taxon>
        <taxon>Pyramimonadaceae</taxon>
        <taxon>Cymbomonas</taxon>
    </lineage>
</organism>
<keyword evidence="3" id="KW-1185">Reference proteome</keyword>
<feature type="region of interest" description="Disordered" evidence="1">
    <location>
        <begin position="218"/>
        <end position="259"/>
    </location>
</feature>
<dbReference type="AlphaFoldDB" id="A0AAE0G4W9"/>
<name>A0AAE0G4W9_9CHLO</name>
<accession>A0AAE0G4W9</accession>
<comment type="caution">
    <text evidence="2">The sequence shown here is derived from an EMBL/GenBank/DDBJ whole genome shotgun (WGS) entry which is preliminary data.</text>
</comment>
<proteinExistence type="predicted"/>
<feature type="non-terminal residue" evidence="2">
    <location>
        <position position="348"/>
    </location>
</feature>
<gene>
    <name evidence="2" type="ORF">CYMTET_20007</name>
</gene>
<protein>
    <submittedName>
        <fullName evidence="2">Uncharacterized protein</fullName>
    </submittedName>
</protein>
<reference evidence="2 3" key="1">
    <citation type="journal article" date="2015" name="Genome Biol. Evol.">
        <title>Comparative Genomics of a Bacterivorous Green Alga Reveals Evolutionary Causalities and Consequences of Phago-Mixotrophic Mode of Nutrition.</title>
        <authorList>
            <person name="Burns J.A."/>
            <person name="Paasch A."/>
            <person name="Narechania A."/>
            <person name="Kim E."/>
        </authorList>
    </citation>
    <scope>NUCLEOTIDE SEQUENCE [LARGE SCALE GENOMIC DNA]</scope>
    <source>
        <strain evidence="2 3">PLY_AMNH</strain>
    </source>
</reference>
<dbReference type="EMBL" id="LGRX02009474">
    <property type="protein sequence ID" value="KAK3271659.1"/>
    <property type="molecule type" value="Genomic_DNA"/>
</dbReference>
<feature type="region of interest" description="Disordered" evidence="1">
    <location>
        <begin position="326"/>
        <end position="348"/>
    </location>
</feature>
<dbReference type="Proteomes" id="UP001190700">
    <property type="component" value="Unassembled WGS sequence"/>
</dbReference>
<feature type="compositionally biased region" description="Acidic residues" evidence="1">
    <location>
        <begin position="219"/>
        <end position="234"/>
    </location>
</feature>
<feature type="compositionally biased region" description="Pro residues" evidence="1">
    <location>
        <begin position="333"/>
        <end position="348"/>
    </location>
</feature>
<evidence type="ECO:0000313" key="3">
    <source>
        <dbReference type="Proteomes" id="UP001190700"/>
    </source>
</evidence>
<evidence type="ECO:0000256" key="1">
    <source>
        <dbReference type="SAM" id="MobiDB-lite"/>
    </source>
</evidence>
<evidence type="ECO:0000313" key="2">
    <source>
        <dbReference type="EMBL" id="KAK3271659.1"/>
    </source>
</evidence>
<feature type="compositionally biased region" description="Acidic residues" evidence="1">
    <location>
        <begin position="241"/>
        <end position="253"/>
    </location>
</feature>
<sequence length="348" mass="38350">MSGPQLLRRSPKRIQQKQSWPALPKKGHEVNITLGTPFVIQSWPELPKRVNLCSSPFKLLFFTLFFVAACITCSFHGKVQSLSATDLTNTTFLETRPPRVLPLELTSHQQTPKDGKRLRPHEAAEHRGIVKDLSDAAFDRALTRLRYKANHSEGDAFPDQVPSKYVDRGGGLGVVLAAKNFTTGTVHFDSATSDEFKYQESTQFQRIMFTENGTLDESASAEEDFAASEAEGGEEASSNLEDSETTEEDEAELGTDAQGTHVEGVFNNLRLDLLAQNSSLSITSPFLKMFRANFKNGGNLGIAVVRPKQALPPHWKAPAGWFGGPMEKVRTKAPPPQHVARPVPVPQD</sequence>